<dbReference type="AlphaFoldDB" id="A0AB34L7C8"/>
<keyword evidence="4" id="KW-1185">Reference proteome</keyword>
<comment type="caution">
    <text evidence="3">The sequence shown here is derived from an EMBL/GenBank/DDBJ whole genome shotgun (WGS) entry which is preliminary data.</text>
</comment>
<gene>
    <name evidence="3" type="ORF">WHR41_00159</name>
</gene>
<evidence type="ECO:0000256" key="1">
    <source>
        <dbReference type="SAM" id="MobiDB-lite"/>
    </source>
</evidence>
<evidence type="ECO:0000313" key="3">
    <source>
        <dbReference type="EMBL" id="KAL1590886.1"/>
    </source>
</evidence>
<dbReference type="Proteomes" id="UP000803884">
    <property type="component" value="Unassembled WGS sequence"/>
</dbReference>
<reference evidence="3 4" key="1">
    <citation type="journal article" date="2020" name="Microbiol. Resour. Announc.">
        <title>Draft Genome Sequence of a Cladosporium Species Isolated from the Mesophotic Ascidian Didemnum maculosum.</title>
        <authorList>
            <person name="Gioti A."/>
            <person name="Siaperas R."/>
            <person name="Nikolaivits E."/>
            <person name="Le Goff G."/>
            <person name="Ouazzani J."/>
            <person name="Kotoulas G."/>
            <person name="Topakas E."/>
        </authorList>
    </citation>
    <scope>NUCLEOTIDE SEQUENCE [LARGE SCALE GENOMIC DNA]</scope>
    <source>
        <strain evidence="3 4">TM138-S3</strain>
    </source>
</reference>
<feature type="transmembrane region" description="Helical" evidence="2">
    <location>
        <begin position="115"/>
        <end position="133"/>
    </location>
</feature>
<keyword evidence="2" id="KW-1133">Transmembrane helix</keyword>
<dbReference type="RefSeq" id="XP_069233991.1">
    <property type="nucleotide sequence ID" value="XM_069368765.1"/>
</dbReference>
<sequence length="286" mass="31609">MTEYFAAVGFPARVLGRVPLLIRFLSSAGRTPSPYGLARYGPSYRFRPWLRLDAVELENIEELINHGADAHLEAFRASHLAVSGSTAVVGGLLVGGSSAMLALESLVEMHWSPRALFILSLLLSLLSVYFTLLQQRELVAMDIRTFRLWLWDGTTIPDQNDSSKRIRRSSLSSNIMLQAPFELLAISIALFLGAIGFYLGLAYASKVTLSKGWDSNLATLLGFVVTAVFSLSVFGQALGEKDRELTRCKAMMAEGEGFHILRTNPQDTEANSGYTETKDWTKPNER</sequence>
<feature type="transmembrane region" description="Helical" evidence="2">
    <location>
        <begin position="217"/>
        <end position="239"/>
    </location>
</feature>
<dbReference type="EMBL" id="JAAQHG020000001">
    <property type="protein sequence ID" value="KAL1590886.1"/>
    <property type="molecule type" value="Genomic_DNA"/>
</dbReference>
<evidence type="ECO:0000256" key="2">
    <source>
        <dbReference type="SAM" id="Phobius"/>
    </source>
</evidence>
<organism evidence="3 4">
    <name type="scientific">Cladosporium halotolerans</name>
    <dbReference type="NCBI Taxonomy" id="1052096"/>
    <lineage>
        <taxon>Eukaryota</taxon>
        <taxon>Fungi</taxon>
        <taxon>Dikarya</taxon>
        <taxon>Ascomycota</taxon>
        <taxon>Pezizomycotina</taxon>
        <taxon>Dothideomycetes</taxon>
        <taxon>Dothideomycetidae</taxon>
        <taxon>Cladosporiales</taxon>
        <taxon>Cladosporiaceae</taxon>
        <taxon>Cladosporium</taxon>
    </lineage>
</organism>
<name>A0AB34L7C8_9PEZI</name>
<accession>A0AB34L7C8</accession>
<proteinExistence type="predicted"/>
<feature type="compositionally biased region" description="Polar residues" evidence="1">
    <location>
        <begin position="263"/>
        <end position="275"/>
    </location>
</feature>
<protein>
    <submittedName>
        <fullName evidence="3">Uncharacterized protein</fullName>
    </submittedName>
</protein>
<feature type="transmembrane region" description="Helical" evidence="2">
    <location>
        <begin position="80"/>
        <end position="103"/>
    </location>
</feature>
<feature type="region of interest" description="Disordered" evidence="1">
    <location>
        <begin position="262"/>
        <end position="286"/>
    </location>
</feature>
<feature type="transmembrane region" description="Helical" evidence="2">
    <location>
        <begin position="183"/>
        <end position="205"/>
    </location>
</feature>
<evidence type="ECO:0000313" key="4">
    <source>
        <dbReference type="Proteomes" id="UP000803884"/>
    </source>
</evidence>
<dbReference type="GeneID" id="96001603"/>
<keyword evidence="2" id="KW-0812">Transmembrane</keyword>
<feature type="compositionally biased region" description="Basic and acidic residues" evidence="1">
    <location>
        <begin position="276"/>
        <end position="286"/>
    </location>
</feature>
<keyword evidence="2" id="KW-0472">Membrane</keyword>